<reference evidence="4 5" key="1">
    <citation type="submission" date="2017-10" db="EMBL/GenBank/DDBJ databases">
        <title>Whole genome of Pedobacter ginsengisoli T01R-27 isolated from tomato rhizosphere.</title>
        <authorList>
            <person name="Weon H.-Y."/>
            <person name="Lee S.A."/>
            <person name="Sang M.K."/>
            <person name="Song J."/>
        </authorList>
    </citation>
    <scope>NUCLEOTIDE SEQUENCE [LARGE SCALE GENOMIC DNA]</scope>
    <source>
        <strain evidence="4 5">T01R-27</strain>
    </source>
</reference>
<gene>
    <name evidence="4" type="ORF">CPT03_09905</name>
</gene>
<dbReference type="InterPro" id="IPR050624">
    <property type="entry name" value="HTH-type_Tx_Regulator"/>
</dbReference>
<evidence type="ECO:0000256" key="1">
    <source>
        <dbReference type="ARBA" id="ARBA00023125"/>
    </source>
</evidence>
<dbReference type="InterPro" id="IPR009057">
    <property type="entry name" value="Homeodomain-like_sf"/>
</dbReference>
<accession>A0A2D1U5A3</accession>
<name>A0A2D1U5A3_9SPHI</name>
<feature type="DNA-binding region" description="H-T-H motif" evidence="2">
    <location>
        <begin position="29"/>
        <end position="48"/>
    </location>
</feature>
<proteinExistence type="predicted"/>
<dbReference type="PROSITE" id="PS50977">
    <property type="entry name" value="HTH_TETR_2"/>
    <property type="match status" value="1"/>
</dbReference>
<dbReference type="Proteomes" id="UP000223749">
    <property type="component" value="Chromosome"/>
</dbReference>
<dbReference type="PANTHER" id="PTHR43479">
    <property type="entry name" value="ACREF/ENVCD OPERON REPRESSOR-RELATED"/>
    <property type="match status" value="1"/>
</dbReference>
<feature type="domain" description="HTH tetR-type" evidence="3">
    <location>
        <begin position="6"/>
        <end position="66"/>
    </location>
</feature>
<dbReference type="SUPFAM" id="SSF46689">
    <property type="entry name" value="Homeodomain-like"/>
    <property type="match status" value="1"/>
</dbReference>
<evidence type="ECO:0000256" key="2">
    <source>
        <dbReference type="PROSITE-ProRule" id="PRU00335"/>
    </source>
</evidence>
<dbReference type="PANTHER" id="PTHR43479:SF7">
    <property type="entry name" value="TETR-FAMILY TRANSCRIPTIONAL REGULATOR"/>
    <property type="match status" value="1"/>
</dbReference>
<dbReference type="GO" id="GO:0003677">
    <property type="term" value="F:DNA binding"/>
    <property type="evidence" value="ECO:0007669"/>
    <property type="project" value="UniProtKB-UniRule"/>
</dbReference>
<dbReference type="Pfam" id="PF00440">
    <property type="entry name" value="TetR_N"/>
    <property type="match status" value="1"/>
</dbReference>
<evidence type="ECO:0000259" key="3">
    <source>
        <dbReference type="PROSITE" id="PS50977"/>
    </source>
</evidence>
<dbReference type="Gene3D" id="1.10.357.10">
    <property type="entry name" value="Tetracycline Repressor, domain 2"/>
    <property type="match status" value="1"/>
</dbReference>
<organism evidence="4 5">
    <name type="scientific">Pedobacter ginsengisoli</name>
    <dbReference type="NCBI Taxonomy" id="363852"/>
    <lineage>
        <taxon>Bacteria</taxon>
        <taxon>Pseudomonadati</taxon>
        <taxon>Bacteroidota</taxon>
        <taxon>Sphingobacteriia</taxon>
        <taxon>Sphingobacteriales</taxon>
        <taxon>Sphingobacteriaceae</taxon>
        <taxon>Pedobacter</taxon>
    </lineage>
</organism>
<dbReference type="AlphaFoldDB" id="A0A2D1U5A3"/>
<dbReference type="KEGG" id="pgs:CPT03_09905"/>
<evidence type="ECO:0000313" key="5">
    <source>
        <dbReference type="Proteomes" id="UP000223749"/>
    </source>
</evidence>
<evidence type="ECO:0000313" key="4">
    <source>
        <dbReference type="EMBL" id="ATP56765.1"/>
    </source>
</evidence>
<dbReference type="InterPro" id="IPR001647">
    <property type="entry name" value="HTH_TetR"/>
</dbReference>
<dbReference type="OrthoDB" id="6430772at2"/>
<keyword evidence="5" id="KW-1185">Reference proteome</keyword>
<sequence>MRARDLNKVELVKQKAMELLVKIGFEGFTMNKLAKECKISVATLYIYYKDKDDLILQVAMEEAERMSNIMLENFDPEASFAAGLKQQWKNRAKCMLENPISAQFLEQLRTSTYQEQVYGTIVNNFKVTLGKFMTNAINRGEINPMQLEVYWSVAFAPLYNLVRFHFEGRSIGGKPFILTEKALWETFELVLKALKK</sequence>
<protein>
    <submittedName>
        <fullName evidence="4">TetR family transcriptional regulator</fullName>
    </submittedName>
</protein>
<dbReference type="EMBL" id="CP024091">
    <property type="protein sequence ID" value="ATP56765.1"/>
    <property type="molecule type" value="Genomic_DNA"/>
</dbReference>
<keyword evidence="1 2" id="KW-0238">DNA-binding</keyword>